<gene>
    <name evidence="1" type="ORF">ACTIVE_3385</name>
</gene>
<reference evidence="1 2" key="1">
    <citation type="submission" date="2020-05" db="EMBL/GenBank/DDBJ databases">
        <title>Actinomadura verrucosospora NRRL-B18236 (PFL_A860) Genome sequencing and assembly.</title>
        <authorList>
            <person name="Samborskyy M."/>
        </authorList>
    </citation>
    <scope>NUCLEOTIDE SEQUENCE [LARGE SCALE GENOMIC DNA]</scope>
    <source>
        <strain evidence="1 2">NRRL:B18236</strain>
    </source>
</reference>
<dbReference type="AlphaFoldDB" id="A0A7D4A5Y9"/>
<sequence length="150" mass="14731">MGRGAGDGPVVLSVARLVRREGHGVRCGRGGMWGCRRPGARVVIVGAGRCGGAEGSGMAGGGDGHAGGRCHAGGSAVLLRGCGLVQVVPGRSARLAEEGSGGRCWGRGCRSWGCRGGGFVGWASVGGRLGGNSWSHGGSADSGARRALPP</sequence>
<proteinExistence type="predicted"/>
<organism evidence="1 2">
    <name type="scientific">Actinomadura verrucosospora</name>
    <dbReference type="NCBI Taxonomy" id="46165"/>
    <lineage>
        <taxon>Bacteria</taxon>
        <taxon>Bacillati</taxon>
        <taxon>Actinomycetota</taxon>
        <taxon>Actinomycetes</taxon>
        <taxon>Streptosporangiales</taxon>
        <taxon>Thermomonosporaceae</taxon>
        <taxon>Actinomadura</taxon>
    </lineage>
</organism>
<evidence type="ECO:0000313" key="1">
    <source>
        <dbReference type="EMBL" id="QKG21747.1"/>
    </source>
</evidence>
<accession>A0A7D4A5Y9</accession>
<name>A0A7D4A5Y9_ACTVE</name>
<evidence type="ECO:0000313" key="2">
    <source>
        <dbReference type="Proteomes" id="UP000501240"/>
    </source>
</evidence>
<dbReference type="EMBL" id="CP053892">
    <property type="protein sequence ID" value="QKG21747.1"/>
    <property type="molecule type" value="Genomic_DNA"/>
</dbReference>
<dbReference type="Proteomes" id="UP000501240">
    <property type="component" value="Chromosome"/>
</dbReference>
<keyword evidence="2" id="KW-1185">Reference proteome</keyword>
<protein>
    <submittedName>
        <fullName evidence="1">Uncharacterized protein</fullName>
    </submittedName>
</protein>